<gene>
    <name evidence="1" type="ORF">A5893_13700</name>
</gene>
<dbReference type="PANTHER" id="PTHR36452:SF1">
    <property type="entry name" value="DUF2461 DOMAIN-CONTAINING PROTEIN"/>
    <property type="match status" value="1"/>
</dbReference>
<accession>A0A179DBP7</accession>
<dbReference type="Pfam" id="PF09365">
    <property type="entry name" value="DUF2461"/>
    <property type="match status" value="1"/>
</dbReference>
<dbReference type="InterPro" id="IPR015996">
    <property type="entry name" value="UCP028451"/>
</dbReference>
<keyword evidence="2" id="KW-1185">Reference proteome</keyword>
<dbReference type="STRING" id="1826909.A5893_13700"/>
<evidence type="ECO:0000313" key="1">
    <source>
        <dbReference type="EMBL" id="OAQ38475.1"/>
    </source>
</evidence>
<dbReference type="PIRSF" id="PIRSF028451">
    <property type="entry name" value="UCP028451"/>
    <property type="match status" value="1"/>
</dbReference>
<evidence type="ECO:0000313" key="2">
    <source>
        <dbReference type="Proteomes" id="UP000078459"/>
    </source>
</evidence>
<comment type="caution">
    <text evidence="1">The sequence shown here is derived from an EMBL/GenBank/DDBJ whole genome shotgun (WGS) entry which is preliminary data.</text>
</comment>
<dbReference type="OrthoDB" id="9794241at2"/>
<dbReference type="InterPro" id="IPR012808">
    <property type="entry name" value="CHP02453"/>
</dbReference>
<protein>
    <recommendedName>
        <fullName evidence="3">TIGR02453 family protein</fullName>
    </recommendedName>
</protein>
<reference evidence="1 2" key="2">
    <citation type="submission" date="2016-06" db="EMBL/GenBank/DDBJ databases">
        <title>Pedobacter psychrophilus sp. nov., isolated from Antarctic fragmentary rock.</title>
        <authorList>
            <person name="Svec P."/>
        </authorList>
    </citation>
    <scope>NUCLEOTIDE SEQUENCE [LARGE SCALE GENOMIC DNA]</scope>
    <source>
        <strain evidence="1 2">CCM 8644</strain>
    </source>
</reference>
<dbReference type="Proteomes" id="UP000078459">
    <property type="component" value="Unassembled WGS sequence"/>
</dbReference>
<name>A0A179DBP7_9SPHI</name>
<reference evidence="1 2" key="1">
    <citation type="submission" date="2016-04" db="EMBL/GenBank/DDBJ databases">
        <authorList>
            <person name="Evans L.H."/>
            <person name="Alamgir A."/>
            <person name="Owens N."/>
            <person name="Weber N.D."/>
            <person name="Virtaneva K."/>
            <person name="Barbian K."/>
            <person name="Babar A."/>
            <person name="Rosenke K."/>
        </authorList>
    </citation>
    <scope>NUCLEOTIDE SEQUENCE [LARGE SCALE GENOMIC DNA]</scope>
    <source>
        <strain evidence="1 2">CCM 8644</strain>
    </source>
</reference>
<dbReference type="AlphaFoldDB" id="A0A179DBP7"/>
<dbReference type="NCBIfam" id="TIGR02453">
    <property type="entry name" value="TIGR02453 family protein"/>
    <property type="match status" value="1"/>
</dbReference>
<evidence type="ECO:0008006" key="3">
    <source>
        <dbReference type="Google" id="ProtNLM"/>
    </source>
</evidence>
<sequence length="219" mass="25752">MSVKIKKETLDFLSELAQNNNKPWFEANRNRWEQAKENQAQFMDALQNELKKLDDIVIKEPKKYVSRINRDIRFSKDKSPYKNNISSLIDRDSEDKKCKFYIHVSPVETFIMSGLHQPETEILKNVRQEIDYNGSDLHQIISDKTFKDFFDQIIGESLIRPPKGYDDNHPDIKLIKLKQYLVKRTFDEKIVLSENFATELADTFNAALPFLCFLDQTLV</sequence>
<proteinExistence type="predicted"/>
<dbReference type="RefSeq" id="WP_068823246.1">
    <property type="nucleotide sequence ID" value="NZ_LWHJ01000030.1"/>
</dbReference>
<dbReference type="PANTHER" id="PTHR36452">
    <property type="entry name" value="CHROMOSOME 12, WHOLE GENOME SHOTGUN SEQUENCE"/>
    <property type="match status" value="1"/>
</dbReference>
<organism evidence="1 2">
    <name type="scientific">Pedobacter psychrophilus</name>
    <dbReference type="NCBI Taxonomy" id="1826909"/>
    <lineage>
        <taxon>Bacteria</taxon>
        <taxon>Pseudomonadati</taxon>
        <taxon>Bacteroidota</taxon>
        <taxon>Sphingobacteriia</taxon>
        <taxon>Sphingobacteriales</taxon>
        <taxon>Sphingobacteriaceae</taxon>
        <taxon>Pedobacter</taxon>
    </lineage>
</organism>
<dbReference type="EMBL" id="LWHJ01000030">
    <property type="protein sequence ID" value="OAQ38475.1"/>
    <property type="molecule type" value="Genomic_DNA"/>
</dbReference>